<dbReference type="Gene3D" id="2.10.260.10">
    <property type="match status" value="1"/>
</dbReference>
<sequence length="86" mass="9721">MSETTRITEKGQATIPKRLRDKYNLEPGDQVVWLEGEDGIVVRKRTQSGGRGLLAPDADADERAAIAERLSEGTREARDREYDLYE</sequence>
<dbReference type="SUPFAM" id="SSF89447">
    <property type="entry name" value="AbrB/MazE/MraZ-like"/>
    <property type="match status" value="1"/>
</dbReference>
<organism evidence="2 3">
    <name type="scientific">Natranaeroarchaeum aerophilus</name>
    <dbReference type="NCBI Taxonomy" id="2917711"/>
    <lineage>
        <taxon>Archaea</taxon>
        <taxon>Methanobacteriati</taxon>
        <taxon>Methanobacteriota</taxon>
        <taxon>Stenosarchaea group</taxon>
        <taxon>Halobacteria</taxon>
        <taxon>Halobacteriales</taxon>
        <taxon>Natronoarchaeaceae</taxon>
        <taxon>Natranaeroarchaeum</taxon>
    </lineage>
</organism>
<evidence type="ECO:0000313" key="3">
    <source>
        <dbReference type="Proteomes" id="UP001202674"/>
    </source>
</evidence>
<dbReference type="RefSeq" id="WP_250594107.1">
    <property type="nucleotide sequence ID" value="NZ_JAKRVY010000001.1"/>
</dbReference>
<evidence type="ECO:0000259" key="1">
    <source>
        <dbReference type="PROSITE" id="PS51740"/>
    </source>
</evidence>
<accession>A0AAE3K3E1</accession>
<dbReference type="InterPro" id="IPR007159">
    <property type="entry name" value="SpoVT-AbrB_dom"/>
</dbReference>
<comment type="caution">
    <text evidence="2">The sequence shown here is derived from an EMBL/GenBank/DDBJ whole genome shotgun (WGS) entry which is preliminary data.</text>
</comment>
<dbReference type="PROSITE" id="PS51740">
    <property type="entry name" value="SPOVT_ABRB"/>
    <property type="match status" value="1"/>
</dbReference>
<keyword evidence="2" id="KW-0238">DNA-binding</keyword>
<dbReference type="NCBIfam" id="TIGR01439">
    <property type="entry name" value="lp_hng_hel_AbrB"/>
    <property type="match status" value="1"/>
</dbReference>
<dbReference type="AlphaFoldDB" id="A0AAE3K3E1"/>
<reference evidence="2 3" key="1">
    <citation type="journal article" date="2022" name="Syst. Appl. Microbiol.">
        <title>Natronocalculus amylovorans gen. nov., sp. nov., and Natranaeroarchaeum aerophilus sp. nov., dominant culturable amylolytic natronoarchaea from hypersaline soda lakes in southwestern Siberia.</title>
        <authorList>
            <person name="Sorokin D.Y."/>
            <person name="Elcheninov A.G."/>
            <person name="Khizhniak T.V."/>
            <person name="Koenen M."/>
            <person name="Bale N.J."/>
            <person name="Damste J.S.S."/>
            <person name="Kublanov I.V."/>
        </authorList>
    </citation>
    <scope>NUCLEOTIDE SEQUENCE [LARGE SCALE GENOMIC DNA]</scope>
    <source>
        <strain evidence="2 3">AArc-St1-1</strain>
    </source>
</reference>
<protein>
    <submittedName>
        <fullName evidence="2">AbrB/MazE/SpoVT family DNA-binding domain-containing protein</fullName>
    </submittedName>
</protein>
<gene>
    <name evidence="2" type="ORF">AArcSt11_02020</name>
</gene>
<keyword evidence="3" id="KW-1185">Reference proteome</keyword>
<dbReference type="InterPro" id="IPR037914">
    <property type="entry name" value="SpoVT-AbrB_sf"/>
</dbReference>
<feature type="domain" description="SpoVT-AbrB" evidence="1">
    <location>
        <begin position="2"/>
        <end position="47"/>
    </location>
</feature>
<dbReference type="GO" id="GO:0003677">
    <property type="term" value="F:DNA binding"/>
    <property type="evidence" value="ECO:0007669"/>
    <property type="project" value="UniProtKB-KW"/>
</dbReference>
<dbReference type="Pfam" id="PF04014">
    <property type="entry name" value="MazE_antitoxin"/>
    <property type="match status" value="1"/>
</dbReference>
<dbReference type="Proteomes" id="UP001202674">
    <property type="component" value="Unassembled WGS sequence"/>
</dbReference>
<evidence type="ECO:0000313" key="2">
    <source>
        <dbReference type="EMBL" id="MCL9812428.1"/>
    </source>
</evidence>
<dbReference type="SMART" id="SM00966">
    <property type="entry name" value="SpoVT_AbrB"/>
    <property type="match status" value="1"/>
</dbReference>
<name>A0AAE3K3E1_9EURY</name>
<proteinExistence type="predicted"/>
<dbReference type="EMBL" id="JAKRVY010000001">
    <property type="protein sequence ID" value="MCL9812428.1"/>
    <property type="molecule type" value="Genomic_DNA"/>
</dbReference>